<feature type="compositionally biased region" description="Basic and acidic residues" evidence="1">
    <location>
        <begin position="1"/>
        <end position="30"/>
    </location>
</feature>
<feature type="compositionally biased region" description="Basic and acidic residues" evidence="1">
    <location>
        <begin position="41"/>
        <end position="50"/>
    </location>
</feature>
<sequence>MASATHEDPGRALRPDPTREYDSPRQRPETETLDPPPTKVQRQDSTDWTKRRTHRFWRPGAFIKAKEPSVLEGGQIWKPLQERTAQARGGPVMGKIGRKKDTEVKDESNVSALPGSQARDPTLQDILQAITASCEVLGGKIDALATDLTILRDDHRRLGEKVAMAEKQIEEILPSVSKAANAICKMEKQIHDLELGAEVAENRREQIIFA</sequence>
<reference evidence="2" key="1">
    <citation type="journal article" date="2022" name="bioRxiv">
        <title>Sequencing and chromosome-scale assembly of the giantPleurodeles waltlgenome.</title>
        <authorList>
            <person name="Brown T."/>
            <person name="Elewa A."/>
            <person name="Iarovenko S."/>
            <person name="Subramanian E."/>
            <person name="Araus A.J."/>
            <person name="Petzold A."/>
            <person name="Susuki M."/>
            <person name="Suzuki K.-i.T."/>
            <person name="Hayashi T."/>
            <person name="Toyoda A."/>
            <person name="Oliveira C."/>
            <person name="Osipova E."/>
            <person name="Leigh N.D."/>
            <person name="Simon A."/>
            <person name="Yun M.H."/>
        </authorList>
    </citation>
    <scope>NUCLEOTIDE SEQUENCE</scope>
    <source>
        <strain evidence="2">20211129_DDA</strain>
        <tissue evidence="2">Liver</tissue>
    </source>
</reference>
<dbReference type="Proteomes" id="UP001066276">
    <property type="component" value="Chromosome 1_2"/>
</dbReference>
<gene>
    <name evidence="2" type="ORF">NDU88_003264</name>
</gene>
<feature type="region of interest" description="Disordered" evidence="1">
    <location>
        <begin position="1"/>
        <end position="53"/>
    </location>
</feature>
<keyword evidence="3" id="KW-1185">Reference proteome</keyword>
<evidence type="ECO:0000256" key="1">
    <source>
        <dbReference type="SAM" id="MobiDB-lite"/>
    </source>
</evidence>
<dbReference type="AlphaFoldDB" id="A0AAV7W1M7"/>
<dbReference type="EMBL" id="JANPWB010000002">
    <property type="protein sequence ID" value="KAJ1207874.1"/>
    <property type="molecule type" value="Genomic_DNA"/>
</dbReference>
<feature type="compositionally biased region" description="Basic and acidic residues" evidence="1">
    <location>
        <begin position="99"/>
        <end position="108"/>
    </location>
</feature>
<name>A0AAV7W1M7_PLEWA</name>
<comment type="caution">
    <text evidence="2">The sequence shown here is derived from an EMBL/GenBank/DDBJ whole genome shotgun (WGS) entry which is preliminary data.</text>
</comment>
<evidence type="ECO:0000313" key="3">
    <source>
        <dbReference type="Proteomes" id="UP001066276"/>
    </source>
</evidence>
<organism evidence="2 3">
    <name type="scientific">Pleurodeles waltl</name>
    <name type="common">Iberian ribbed newt</name>
    <dbReference type="NCBI Taxonomy" id="8319"/>
    <lineage>
        <taxon>Eukaryota</taxon>
        <taxon>Metazoa</taxon>
        <taxon>Chordata</taxon>
        <taxon>Craniata</taxon>
        <taxon>Vertebrata</taxon>
        <taxon>Euteleostomi</taxon>
        <taxon>Amphibia</taxon>
        <taxon>Batrachia</taxon>
        <taxon>Caudata</taxon>
        <taxon>Salamandroidea</taxon>
        <taxon>Salamandridae</taxon>
        <taxon>Pleurodelinae</taxon>
        <taxon>Pleurodeles</taxon>
    </lineage>
</organism>
<evidence type="ECO:0000313" key="2">
    <source>
        <dbReference type="EMBL" id="KAJ1207874.1"/>
    </source>
</evidence>
<accession>A0AAV7W1M7</accession>
<feature type="region of interest" description="Disordered" evidence="1">
    <location>
        <begin position="81"/>
        <end position="117"/>
    </location>
</feature>
<protein>
    <submittedName>
        <fullName evidence="2">Uncharacterized protein</fullName>
    </submittedName>
</protein>
<proteinExistence type="predicted"/>